<feature type="region of interest" description="Disordered" evidence="2">
    <location>
        <begin position="337"/>
        <end position="371"/>
    </location>
</feature>
<organism evidence="3">
    <name type="scientific">Hemiselmis andersenii</name>
    <name type="common">Cryptophyte alga</name>
    <dbReference type="NCBI Taxonomy" id="464988"/>
    <lineage>
        <taxon>Eukaryota</taxon>
        <taxon>Cryptophyceae</taxon>
        <taxon>Cryptomonadales</taxon>
        <taxon>Hemiselmidaceae</taxon>
        <taxon>Hemiselmis</taxon>
    </lineage>
</organism>
<dbReference type="AlphaFoldDB" id="A0A7S1GZ07"/>
<gene>
    <name evidence="3" type="ORF">HAND00432_LOCUS13800</name>
</gene>
<dbReference type="SMART" id="SM00368">
    <property type="entry name" value="LRR_RI"/>
    <property type="match status" value="3"/>
</dbReference>
<proteinExistence type="predicted"/>
<feature type="compositionally biased region" description="Basic and acidic residues" evidence="2">
    <location>
        <begin position="337"/>
        <end position="349"/>
    </location>
</feature>
<dbReference type="PANTHER" id="PTHR24114:SF2">
    <property type="entry name" value="F-BOX DOMAIN-CONTAINING PROTEIN-RELATED"/>
    <property type="match status" value="1"/>
</dbReference>
<dbReference type="Gene3D" id="3.80.10.10">
    <property type="entry name" value="Ribonuclease Inhibitor"/>
    <property type="match status" value="1"/>
</dbReference>
<name>A0A7S1GZ07_HEMAN</name>
<dbReference type="Pfam" id="PF13516">
    <property type="entry name" value="LRR_6"/>
    <property type="match status" value="2"/>
</dbReference>
<evidence type="ECO:0000313" key="3">
    <source>
        <dbReference type="EMBL" id="CAD8959280.1"/>
    </source>
</evidence>
<accession>A0A7S1GZ07</accession>
<dbReference type="EMBL" id="HBFX01022610">
    <property type="protein sequence ID" value="CAD8959280.1"/>
    <property type="molecule type" value="Transcribed_RNA"/>
</dbReference>
<keyword evidence="1" id="KW-0175">Coiled coil</keyword>
<evidence type="ECO:0000256" key="2">
    <source>
        <dbReference type="SAM" id="MobiDB-lite"/>
    </source>
</evidence>
<dbReference type="InterPro" id="IPR032675">
    <property type="entry name" value="LRR_dom_sf"/>
</dbReference>
<evidence type="ECO:0000256" key="1">
    <source>
        <dbReference type="SAM" id="Coils"/>
    </source>
</evidence>
<dbReference type="InterPro" id="IPR052394">
    <property type="entry name" value="LRR-containing"/>
</dbReference>
<dbReference type="InterPro" id="IPR001611">
    <property type="entry name" value="Leu-rich_rpt"/>
</dbReference>
<dbReference type="SUPFAM" id="SSF52047">
    <property type="entry name" value="RNI-like"/>
    <property type="match status" value="1"/>
</dbReference>
<protein>
    <submittedName>
        <fullName evidence="3">Uncharacterized protein</fullName>
    </submittedName>
</protein>
<feature type="coiled-coil region" evidence="1">
    <location>
        <begin position="187"/>
        <end position="231"/>
    </location>
</feature>
<reference evidence="3" key="1">
    <citation type="submission" date="2021-01" db="EMBL/GenBank/DDBJ databases">
        <authorList>
            <person name="Corre E."/>
            <person name="Pelletier E."/>
            <person name="Niang G."/>
            <person name="Scheremetjew M."/>
            <person name="Finn R."/>
            <person name="Kale V."/>
            <person name="Holt S."/>
            <person name="Cochrane G."/>
            <person name="Meng A."/>
            <person name="Brown T."/>
            <person name="Cohen L."/>
        </authorList>
    </citation>
    <scope>NUCLEOTIDE SEQUENCE</scope>
    <source>
        <strain evidence="3">CCMP644</strain>
    </source>
</reference>
<dbReference type="PANTHER" id="PTHR24114">
    <property type="entry name" value="LEUCINE RICH REPEAT FAMILY PROTEIN"/>
    <property type="match status" value="1"/>
</dbReference>
<sequence>MVRQVAPSNGKWMVRAAADTMMTSQRKSELDMVLRRLNRNDTRMKDLSMSWLMMGDFGAESLSDVLKVNTVLQSLDLYQNDIGPKGGVLISRALRRNASLTSLNLSMNNIGDEGAADLCETLKHGNSTLTKLSLANNHVNPVVLRDLNSLLDRNTSYKIDKEWHDTKNTILPLEYKLTGFQMRMEKLQELTGEHAESEAVKEQMEMLSTQIEQMSSDMDKLTKREDVLLEEGTWLRRNFLRLKRAVTLRSNVQKAVDRMKKQDKEHKATLEELRTQAGERLMEAQRIALLPEYAKWSADKRKEHESLISELKLEAQRIRTLERAAAARFEAVAAQELEDKKADEKEQTKPETGGENMEEGYQQEEDKGPKKYKKAFTVDPDEPMPLTHKYVNLDRKLRQANVNVPKDNITYRPMAESQFMGNRFQEAFLDRGRDTVLGVAIRDRNPRNIYYKRNKYGADLVY</sequence>